<evidence type="ECO:0000313" key="11">
    <source>
        <dbReference type="Proteomes" id="UP000494163"/>
    </source>
</evidence>
<comment type="subcellular location">
    <subcellularLocation>
        <location evidence="2 9">Membrane</location>
        <topology evidence="2 9">Multi-pass membrane protein</topology>
    </subcellularLocation>
</comment>
<comment type="similarity">
    <text evidence="8 9">Belongs to the SFT2 family.</text>
</comment>
<dbReference type="GO" id="GO:0012505">
    <property type="term" value="C:endomembrane system"/>
    <property type="evidence" value="ECO:0007669"/>
    <property type="project" value="UniProtKB-ARBA"/>
</dbReference>
<dbReference type="STRING" id="30019.A0A0M4EP41"/>
<keyword evidence="7 9" id="KW-0472">Membrane</keyword>
<dbReference type="GO" id="GO:0016192">
    <property type="term" value="P:vesicle-mediated transport"/>
    <property type="evidence" value="ECO:0007669"/>
    <property type="project" value="InterPro"/>
</dbReference>
<keyword evidence="11" id="KW-1185">Reference proteome</keyword>
<dbReference type="OrthoDB" id="660759at2759"/>
<dbReference type="AlphaFoldDB" id="A0A0M4EP41"/>
<feature type="transmembrane region" description="Helical" evidence="9">
    <location>
        <begin position="172"/>
        <end position="193"/>
    </location>
</feature>
<evidence type="ECO:0000256" key="6">
    <source>
        <dbReference type="ARBA" id="ARBA00022989"/>
    </source>
</evidence>
<dbReference type="Proteomes" id="UP000494163">
    <property type="component" value="Chromosome 2L"/>
</dbReference>
<sequence length="220" mass="24349">MSNLKQDLDEYLLLQSDQKKNFNVKLPQIKVPSIFSRNTEPEANSWLKETQDTCCPQLVSASSCILQTITVHLLISLQSRLQRIIGFIACLGIAVFFMSLSTLYIPVLMLKPKFALLFTLGSLFFILSLCFLVGFQAFFKQMFSKPRLLTSISYSVCLSLTLYFALVVKSTALTVLCSVAQIITLLFMLLGMVPGGATGLKFFGQLFKSSVSASTSVLPV</sequence>
<feature type="transmembrane region" description="Helical" evidence="9">
    <location>
        <begin position="84"/>
        <end position="108"/>
    </location>
</feature>
<feature type="transmembrane region" description="Helical" evidence="9">
    <location>
        <begin position="114"/>
        <end position="135"/>
    </location>
</feature>
<organism evidence="10 11">
    <name type="scientific">Drosophila busckii</name>
    <name type="common">Fruit fly</name>
    <dbReference type="NCBI Taxonomy" id="30019"/>
    <lineage>
        <taxon>Eukaryota</taxon>
        <taxon>Metazoa</taxon>
        <taxon>Ecdysozoa</taxon>
        <taxon>Arthropoda</taxon>
        <taxon>Hexapoda</taxon>
        <taxon>Insecta</taxon>
        <taxon>Pterygota</taxon>
        <taxon>Neoptera</taxon>
        <taxon>Endopterygota</taxon>
        <taxon>Diptera</taxon>
        <taxon>Brachycera</taxon>
        <taxon>Muscomorpha</taxon>
        <taxon>Ephydroidea</taxon>
        <taxon>Drosophilidae</taxon>
        <taxon>Drosophila</taxon>
    </lineage>
</organism>
<dbReference type="OMA" id="DKNANSW"/>
<evidence type="ECO:0000256" key="3">
    <source>
        <dbReference type="ARBA" id="ARBA00022448"/>
    </source>
</evidence>
<comment type="function">
    <text evidence="1 9">May be involved in fusion of retrograde transport vesicles derived from an endocytic compartment with the Golgi complex.</text>
</comment>
<keyword evidence="4 9" id="KW-0812">Transmembrane</keyword>
<dbReference type="Pfam" id="PF04178">
    <property type="entry name" value="Got1"/>
    <property type="match status" value="1"/>
</dbReference>
<dbReference type="PANTHER" id="PTHR23137:SF36">
    <property type="entry name" value="VESICLE TRANSPORT PROTEIN SFT2C"/>
    <property type="match status" value="1"/>
</dbReference>
<evidence type="ECO:0000256" key="2">
    <source>
        <dbReference type="ARBA" id="ARBA00004141"/>
    </source>
</evidence>
<dbReference type="EMBL" id="CP012523">
    <property type="protein sequence ID" value="ALC38550.1"/>
    <property type="molecule type" value="Genomic_DNA"/>
</dbReference>
<evidence type="ECO:0000256" key="9">
    <source>
        <dbReference type="RuleBase" id="RU363111"/>
    </source>
</evidence>
<protein>
    <recommendedName>
        <fullName evidence="9">Vesicle transport protein</fullName>
    </recommendedName>
</protein>
<evidence type="ECO:0000256" key="1">
    <source>
        <dbReference type="ARBA" id="ARBA00003566"/>
    </source>
</evidence>
<dbReference type="GO" id="GO:0005737">
    <property type="term" value="C:cytoplasm"/>
    <property type="evidence" value="ECO:0007669"/>
    <property type="project" value="UniProtKB-ARBA"/>
</dbReference>
<evidence type="ECO:0000256" key="4">
    <source>
        <dbReference type="ARBA" id="ARBA00022692"/>
    </source>
</evidence>
<keyword evidence="6 9" id="KW-1133">Transmembrane helix</keyword>
<dbReference type="InterPro" id="IPR011691">
    <property type="entry name" value="Vesicle_transpt_SFT2"/>
</dbReference>
<accession>A0A0M4EP41</accession>
<keyword evidence="5 9" id="KW-0653">Protein transport</keyword>
<proteinExistence type="inferred from homology"/>
<evidence type="ECO:0000256" key="8">
    <source>
        <dbReference type="ARBA" id="ARBA00025800"/>
    </source>
</evidence>
<feature type="transmembrane region" description="Helical" evidence="9">
    <location>
        <begin position="147"/>
        <end position="166"/>
    </location>
</feature>
<evidence type="ECO:0000256" key="7">
    <source>
        <dbReference type="ARBA" id="ARBA00023136"/>
    </source>
</evidence>
<name>A0A0M4EP41_DROBS</name>
<dbReference type="GO" id="GO:0016020">
    <property type="term" value="C:membrane"/>
    <property type="evidence" value="ECO:0007669"/>
    <property type="project" value="UniProtKB-SubCell"/>
</dbReference>
<evidence type="ECO:0000256" key="5">
    <source>
        <dbReference type="ARBA" id="ARBA00022927"/>
    </source>
</evidence>
<dbReference type="InterPro" id="IPR007305">
    <property type="entry name" value="Vesicle_transpt_Got1/SFT2"/>
</dbReference>
<reference evidence="10 11" key="1">
    <citation type="submission" date="2015-08" db="EMBL/GenBank/DDBJ databases">
        <title>Ancestral chromatin configuration constrains chromatin evolution on differentiating sex chromosomes in Drosophila.</title>
        <authorList>
            <person name="Zhou Q."/>
            <person name="Bachtrog D."/>
        </authorList>
    </citation>
    <scope>NUCLEOTIDE SEQUENCE [LARGE SCALE GENOMIC DNA]</scope>
    <source>
        <tissue evidence="10">Whole larvae</tissue>
    </source>
</reference>
<dbReference type="PANTHER" id="PTHR23137">
    <property type="entry name" value="VESICLE TRANSPORT PROTEIN-RELATED"/>
    <property type="match status" value="1"/>
</dbReference>
<gene>
    <name evidence="10" type="ORF">Dbus_chr2Lg635</name>
</gene>
<keyword evidence="3 9" id="KW-0813">Transport</keyword>
<evidence type="ECO:0000313" key="10">
    <source>
        <dbReference type="EMBL" id="ALC38550.1"/>
    </source>
</evidence>
<dbReference type="GO" id="GO:0015031">
    <property type="term" value="P:protein transport"/>
    <property type="evidence" value="ECO:0007669"/>
    <property type="project" value="UniProtKB-KW"/>
</dbReference>